<comment type="caution">
    <text evidence="1">The sequence shown here is derived from an EMBL/GenBank/DDBJ whole genome shotgun (WGS) entry which is preliminary data.</text>
</comment>
<reference evidence="1" key="1">
    <citation type="journal article" date="2014" name="Front. Microbiol.">
        <title>High frequency of phylogenetically diverse reductive dehalogenase-homologous genes in deep subseafloor sedimentary metagenomes.</title>
        <authorList>
            <person name="Kawai M."/>
            <person name="Futagami T."/>
            <person name="Toyoda A."/>
            <person name="Takaki Y."/>
            <person name="Nishi S."/>
            <person name="Hori S."/>
            <person name="Arai W."/>
            <person name="Tsubouchi T."/>
            <person name="Morono Y."/>
            <person name="Uchiyama I."/>
            <person name="Ito T."/>
            <person name="Fujiyama A."/>
            <person name="Inagaki F."/>
            <person name="Takami H."/>
        </authorList>
    </citation>
    <scope>NUCLEOTIDE SEQUENCE</scope>
    <source>
        <strain evidence="1">Expedition CK06-06</strain>
    </source>
</reference>
<accession>X1N4T1</accession>
<protein>
    <submittedName>
        <fullName evidence="1">Uncharacterized protein</fullName>
    </submittedName>
</protein>
<dbReference type="EMBL" id="BARV01021579">
    <property type="protein sequence ID" value="GAI25261.1"/>
    <property type="molecule type" value="Genomic_DNA"/>
</dbReference>
<gene>
    <name evidence="1" type="ORF">S06H3_35726</name>
</gene>
<name>X1N4T1_9ZZZZ</name>
<dbReference type="AlphaFoldDB" id="X1N4T1"/>
<proteinExistence type="predicted"/>
<feature type="non-terminal residue" evidence="1">
    <location>
        <position position="68"/>
    </location>
</feature>
<evidence type="ECO:0000313" key="1">
    <source>
        <dbReference type="EMBL" id="GAI25261.1"/>
    </source>
</evidence>
<sequence>MNSILKVIWNLVFNLTGLDISFGANYKDWTFYLIELRADYQRVKDMLAERQIVPREVVPGETRIQIVG</sequence>
<organism evidence="1">
    <name type="scientific">marine sediment metagenome</name>
    <dbReference type="NCBI Taxonomy" id="412755"/>
    <lineage>
        <taxon>unclassified sequences</taxon>
        <taxon>metagenomes</taxon>
        <taxon>ecological metagenomes</taxon>
    </lineage>
</organism>